<dbReference type="AlphaFoldDB" id="A0A5S9IUN2"/>
<dbReference type="PANTHER" id="PTHR46504:SF2">
    <property type="entry name" value="TRNASE Z TRZ1"/>
    <property type="match status" value="1"/>
</dbReference>
<dbReference type="InterPro" id="IPR036866">
    <property type="entry name" value="RibonucZ/Hydroxyglut_hydro"/>
</dbReference>
<evidence type="ECO:0000313" key="1">
    <source>
        <dbReference type="EMBL" id="BBM88224.1"/>
    </source>
</evidence>
<evidence type="ECO:0000313" key="2">
    <source>
        <dbReference type="Proteomes" id="UP000326354"/>
    </source>
</evidence>
<dbReference type="RefSeq" id="WP_152021846.1">
    <property type="nucleotide sequence ID" value="NZ_AP019860.1"/>
</dbReference>
<keyword evidence="2" id="KW-1185">Reference proteome</keyword>
<dbReference type="PANTHER" id="PTHR46504">
    <property type="entry name" value="TRNASE Z TRZ1"/>
    <property type="match status" value="1"/>
</dbReference>
<organism evidence="1 2">
    <name type="scientific">Uabimicrobium amorphum</name>
    <dbReference type="NCBI Taxonomy" id="2596890"/>
    <lineage>
        <taxon>Bacteria</taxon>
        <taxon>Pseudomonadati</taxon>
        <taxon>Planctomycetota</taxon>
        <taxon>Candidatus Uabimicrobiia</taxon>
        <taxon>Candidatus Uabimicrobiales</taxon>
        <taxon>Candidatus Uabimicrobiaceae</taxon>
        <taxon>Candidatus Uabimicrobium</taxon>
    </lineage>
</organism>
<protein>
    <submittedName>
        <fullName evidence="1">MBL fold metallo-hydrolase</fullName>
    </submittedName>
</protein>
<reference evidence="1 2" key="1">
    <citation type="submission" date="2019-08" db="EMBL/GenBank/DDBJ databases">
        <title>Complete genome sequence of Candidatus Uab amorphum.</title>
        <authorList>
            <person name="Shiratori T."/>
            <person name="Suzuki S."/>
            <person name="Kakizawa Y."/>
            <person name="Ishida K."/>
        </authorList>
    </citation>
    <scope>NUCLEOTIDE SEQUENCE [LARGE SCALE GENOMIC DNA]</scope>
    <source>
        <strain evidence="1 2">SRT547</strain>
    </source>
</reference>
<dbReference type="KEGG" id="uam:UABAM_06645"/>
<name>A0A5S9IUN2_UABAM</name>
<dbReference type="Proteomes" id="UP000326354">
    <property type="component" value="Chromosome"/>
</dbReference>
<gene>
    <name evidence="1" type="ORF">UABAM_06645</name>
</gene>
<sequence length="459" mass="53487">MLDEGVTFSLGKWKVNGYSAASRVTWLVIPQLNSIFDIGWCIEQMRYIPRVFLSHLHQDHCIALPTWISWRQKFLPQIPQVYVPKKSVQQTKDFVHSICVAEDYDMKYEIIGLDEGDRVEIEKNRVVEAFYTTHFLPTIGFMVKEKRKKLRSDFQGKTSDEIRAAIRSGEDVHEHNEVPIFCYTSDTDTDLFARRPDILDAEILITECSHVENYLQYDPSITPPDNRVTHNTLAQLAPILENFTGKTLAFCHLPRKFEMCNLHMYILPRLPQQQRDKLCLVPYRSRYPRHIYAEATSPPENEITTTPLQFCENTSEEIVYHWQDNFITHNSALQLYEDAYYHFLQDNHQVCDWLVKKAADIFEKNPTDTKDRTHYNVEASSVQCIAIRRVLLRLGKWFNGKRLIAIGDVRSEGYVLSSHVVPFHESQHIVSAPQQKDILTNSVANFWHSNRYTPPPANQ</sequence>
<dbReference type="OrthoDB" id="9800940at2"/>
<dbReference type="EMBL" id="AP019860">
    <property type="protein sequence ID" value="BBM88224.1"/>
    <property type="molecule type" value="Genomic_DNA"/>
</dbReference>
<dbReference type="SUPFAM" id="SSF56281">
    <property type="entry name" value="Metallo-hydrolase/oxidoreductase"/>
    <property type="match status" value="1"/>
</dbReference>
<keyword evidence="1" id="KW-0378">Hydrolase</keyword>
<proteinExistence type="predicted"/>
<dbReference type="GO" id="GO:0016787">
    <property type="term" value="F:hydrolase activity"/>
    <property type="evidence" value="ECO:0007669"/>
    <property type="project" value="UniProtKB-KW"/>
</dbReference>
<dbReference type="Gene3D" id="3.60.15.10">
    <property type="entry name" value="Ribonuclease Z/Hydroxyacylglutathione hydrolase-like"/>
    <property type="match status" value="1"/>
</dbReference>
<accession>A0A5S9IUN2</accession>